<gene>
    <name evidence="2" type="ORF">Zmor_015370</name>
</gene>
<evidence type="ECO:0000313" key="3">
    <source>
        <dbReference type="Proteomes" id="UP001168821"/>
    </source>
</evidence>
<sequence length="118" mass="13657">MTKRNSTQDTTEAETGELAIAEESETNKRLEEELIDTRISEMQQRSDSDATVVLKNQCQEMFNFILNKCNTMAKCQNLLENLTDLSSKLDEENNTPVIPVATRKRKIDKQTFFPRKKR</sequence>
<reference evidence="2" key="1">
    <citation type="journal article" date="2023" name="G3 (Bethesda)">
        <title>Whole genome assemblies of Zophobas morio and Tenebrio molitor.</title>
        <authorList>
            <person name="Kaur S."/>
            <person name="Stinson S.A."/>
            <person name="diCenzo G.C."/>
        </authorList>
    </citation>
    <scope>NUCLEOTIDE SEQUENCE</scope>
    <source>
        <strain evidence="2">QUZm001</strain>
    </source>
</reference>
<protein>
    <submittedName>
        <fullName evidence="2">Uncharacterized protein</fullName>
    </submittedName>
</protein>
<organism evidence="2 3">
    <name type="scientific">Zophobas morio</name>
    <dbReference type="NCBI Taxonomy" id="2755281"/>
    <lineage>
        <taxon>Eukaryota</taxon>
        <taxon>Metazoa</taxon>
        <taxon>Ecdysozoa</taxon>
        <taxon>Arthropoda</taxon>
        <taxon>Hexapoda</taxon>
        <taxon>Insecta</taxon>
        <taxon>Pterygota</taxon>
        <taxon>Neoptera</taxon>
        <taxon>Endopterygota</taxon>
        <taxon>Coleoptera</taxon>
        <taxon>Polyphaga</taxon>
        <taxon>Cucujiformia</taxon>
        <taxon>Tenebrionidae</taxon>
        <taxon>Zophobas</taxon>
    </lineage>
</organism>
<dbReference type="AlphaFoldDB" id="A0AA38IJ10"/>
<evidence type="ECO:0000313" key="2">
    <source>
        <dbReference type="EMBL" id="KAJ3656283.1"/>
    </source>
</evidence>
<feature type="region of interest" description="Disordered" evidence="1">
    <location>
        <begin position="1"/>
        <end position="29"/>
    </location>
</feature>
<evidence type="ECO:0000256" key="1">
    <source>
        <dbReference type="SAM" id="MobiDB-lite"/>
    </source>
</evidence>
<dbReference type="Proteomes" id="UP001168821">
    <property type="component" value="Unassembled WGS sequence"/>
</dbReference>
<dbReference type="EMBL" id="JALNTZ010000004">
    <property type="protein sequence ID" value="KAJ3656283.1"/>
    <property type="molecule type" value="Genomic_DNA"/>
</dbReference>
<feature type="compositionally biased region" description="Acidic residues" evidence="1">
    <location>
        <begin position="11"/>
        <end position="24"/>
    </location>
</feature>
<name>A0AA38IJ10_9CUCU</name>
<accession>A0AA38IJ10</accession>
<proteinExistence type="predicted"/>
<keyword evidence="3" id="KW-1185">Reference proteome</keyword>
<feature type="compositionally biased region" description="Polar residues" evidence="1">
    <location>
        <begin position="1"/>
        <end position="10"/>
    </location>
</feature>
<comment type="caution">
    <text evidence="2">The sequence shown here is derived from an EMBL/GenBank/DDBJ whole genome shotgun (WGS) entry which is preliminary data.</text>
</comment>